<dbReference type="STRING" id="1173061.A0A0J9X8I8"/>
<feature type="region of interest" description="Disordered" evidence="3">
    <location>
        <begin position="463"/>
        <end position="492"/>
    </location>
</feature>
<protein>
    <submittedName>
        <fullName evidence="5">Similar to Saccharomyces cerevisiae YER021W RPN3 Essential, non-ATPase regulatory subunit of the 26S proteasome lid</fullName>
    </submittedName>
</protein>
<dbReference type="PROSITE" id="PS50250">
    <property type="entry name" value="PCI"/>
    <property type="match status" value="1"/>
</dbReference>
<evidence type="ECO:0000259" key="4">
    <source>
        <dbReference type="PROSITE" id="PS50250"/>
    </source>
</evidence>
<comment type="similarity">
    <text evidence="1">Belongs to the proteasome subunit S3 family.</text>
</comment>
<feature type="compositionally biased region" description="Acidic residues" evidence="3">
    <location>
        <begin position="479"/>
        <end position="492"/>
    </location>
</feature>
<organism evidence="5 6">
    <name type="scientific">Geotrichum candidum</name>
    <name type="common">Oospora lactis</name>
    <name type="synonym">Dipodascus geotrichum</name>
    <dbReference type="NCBI Taxonomy" id="1173061"/>
    <lineage>
        <taxon>Eukaryota</taxon>
        <taxon>Fungi</taxon>
        <taxon>Dikarya</taxon>
        <taxon>Ascomycota</taxon>
        <taxon>Saccharomycotina</taxon>
        <taxon>Dipodascomycetes</taxon>
        <taxon>Dipodascales</taxon>
        <taxon>Dipodascaceae</taxon>
        <taxon>Geotrichum</taxon>
    </lineage>
</organism>
<dbReference type="Pfam" id="PF01399">
    <property type="entry name" value="PCI"/>
    <property type="match status" value="1"/>
</dbReference>
<evidence type="ECO:0000256" key="2">
    <source>
        <dbReference type="ARBA" id="ARBA00022942"/>
    </source>
</evidence>
<dbReference type="SMART" id="SM00753">
    <property type="entry name" value="PAM"/>
    <property type="match status" value="1"/>
</dbReference>
<dbReference type="Pfam" id="PF25573">
    <property type="entry name" value="TPR_PSMD3_N"/>
    <property type="match status" value="1"/>
</dbReference>
<dbReference type="Pfam" id="PF08375">
    <property type="entry name" value="Rpn3_C"/>
    <property type="match status" value="1"/>
</dbReference>
<evidence type="ECO:0000256" key="3">
    <source>
        <dbReference type="SAM" id="MobiDB-lite"/>
    </source>
</evidence>
<feature type="compositionally biased region" description="Basic and acidic residues" evidence="3">
    <location>
        <begin position="1"/>
        <end position="10"/>
    </location>
</feature>
<dbReference type="PANTHER" id="PTHR10758">
    <property type="entry name" value="26S PROTEASOME NON-ATPASE REGULATORY SUBUNIT 3/COP9 SIGNALOSOME COMPLEX SUBUNIT 3"/>
    <property type="match status" value="1"/>
</dbReference>
<dbReference type="AlphaFoldDB" id="A0A0J9X8I8"/>
<proteinExistence type="inferred from homology"/>
<feature type="compositionally biased region" description="Basic and acidic residues" evidence="3">
    <location>
        <begin position="463"/>
        <end position="474"/>
    </location>
</feature>
<name>A0A0J9X8I8_GEOCN</name>
<sequence>MTAPVERDTDVTMSNTELSSEVEPLTVDDVQQNFAYLEKAVSNFDPKYTLQVLRGLPALRKRITSNVLVKVIESTYPVNEPSRKILLSYSGAPASSIEDDSMDVDEPLAAVSILPEVDIFLHLLVQVWLLNQNEIAKLKEFNDYAIQKLQSYNRRSLDYLAAKVWFYYSRAKELLKESEETAPLLLAALRTATLRHDTETQASLITLLLRNYLLSQQVTKASNLVAKTVFPDSAGNALVARYFYYLGRIRAIQLDYSAAHEHITAAIRKAPQTQLAGGFLQTANKLNIVIELLMGDIPERSVFKQPLLEKPLVPYFEVTKAVRIGDINQFSETVAKHADALKRDGNYSLVLRLRQNVIKTGIRTISLSYSKISLKDICIKLQLDSEESAEYIIAKAIRDGVIDATIDHQHGFMQSNEVLDVYSTTQPQETYNDRIKFCINLHNDSVKAMRYILNNHRADLEDAEKAREREKELASELQEGTDLDDDEADFDI</sequence>
<keyword evidence="6" id="KW-1185">Reference proteome</keyword>
<feature type="domain" description="PCI" evidence="4">
    <location>
        <begin position="240"/>
        <end position="420"/>
    </location>
</feature>
<comment type="caution">
    <text evidence="5">The sequence shown here is derived from an EMBL/GenBank/DDBJ whole genome shotgun (WGS) entry which is preliminary data.</text>
</comment>
<dbReference type="SUPFAM" id="SSF46785">
    <property type="entry name" value="Winged helix' DNA-binding domain"/>
    <property type="match status" value="1"/>
</dbReference>
<dbReference type="EMBL" id="CCBN010000005">
    <property type="protein sequence ID" value="CDO53474.1"/>
    <property type="molecule type" value="Genomic_DNA"/>
</dbReference>
<dbReference type="InterPro" id="IPR036390">
    <property type="entry name" value="WH_DNA-bd_sf"/>
</dbReference>
<dbReference type="GO" id="GO:0008541">
    <property type="term" value="C:proteasome regulatory particle, lid subcomplex"/>
    <property type="evidence" value="ECO:0007669"/>
    <property type="project" value="TreeGrafter"/>
</dbReference>
<dbReference type="InterPro" id="IPR013586">
    <property type="entry name" value="PSMD3_C"/>
</dbReference>
<dbReference type="InterPro" id="IPR050756">
    <property type="entry name" value="CSN3"/>
</dbReference>
<dbReference type="OrthoDB" id="1713558at2759"/>
<dbReference type="GO" id="GO:0006511">
    <property type="term" value="P:ubiquitin-dependent protein catabolic process"/>
    <property type="evidence" value="ECO:0007669"/>
    <property type="project" value="TreeGrafter"/>
</dbReference>
<reference evidence="5" key="1">
    <citation type="submission" date="2014-03" db="EMBL/GenBank/DDBJ databases">
        <authorList>
            <person name="Casaregola S."/>
        </authorList>
    </citation>
    <scope>NUCLEOTIDE SEQUENCE [LARGE SCALE GENOMIC DNA]</scope>
    <source>
        <strain evidence="5">CLIB 918</strain>
    </source>
</reference>
<dbReference type="InterPro" id="IPR000717">
    <property type="entry name" value="PCI_dom"/>
</dbReference>
<evidence type="ECO:0000256" key="1">
    <source>
        <dbReference type="ARBA" id="ARBA00007912"/>
    </source>
</evidence>
<feature type="region of interest" description="Disordered" evidence="3">
    <location>
        <begin position="1"/>
        <end position="21"/>
    </location>
</feature>
<dbReference type="GO" id="GO:0042176">
    <property type="term" value="P:regulation of protein catabolic process"/>
    <property type="evidence" value="ECO:0007669"/>
    <property type="project" value="InterPro"/>
</dbReference>
<gene>
    <name evidence="5" type="ORF">BN980_GECA05s02276g</name>
</gene>
<evidence type="ECO:0000313" key="6">
    <source>
        <dbReference type="Proteomes" id="UP000242525"/>
    </source>
</evidence>
<dbReference type="Proteomes" id="UP000242525">
    <property type="component" value="Unassembled WGS sequence"/>
</dbReference>
<dbReference type="PANTHER" id="PTHR10758:SF2">
    <property type="entry name" value="26S PROTEASOME NON-ATPASE REGULATORY SUBUNIT 3"/>
    <property type="match status" value="1"/>
</dbReference>
<evidence type="ECO:0000313" key="5">
    <source>
        <dbReference type="EMBL" id="CDO53474.1"/>
    </source>
</evidence>
<dbReference type="GO" id="GO:0030234">
    <property type="term" value="F:enzyme regulator activity"/>
    <property type="evidence" value="ECO:0007669"/>
    <property type="project" value="InterPro"/>
</dbReference>
<dbReference type="InterPro" id="IPR057985">
    <property type="entry name" value="TPR_PSMD3_N"/>
</dbReference>
<keyword evidence="2 5" id="KW-0647">Proteasome</keyword>
<dbReference type="SMART" id="SM00088">
    <property type="entry name" value="PINT"/>
    <property type="match status" value="1"/>
</dbReference>
<accession>A0A0J9X8I8</accession>